<keyword evidence="3" id="KW-0479">Metal-binding</keyword>
<evidence type="ECO:0000256" key="2">
    <source>
        <dbReference type="ARBA" id="ARBA00010211"/>
    </source>
</evidence>
<gene>
    <name evidence="5" type="ORF">HNR28_002242</name>
</gene>
<comment type="similarity">
    <text evidence="2">Belongs to the FAH family.</text>
</comment>
<evidence type="ECO:0000259" key="4">
    <source>
        <dbReference type="Pfam" id="PF01557"/>
    </source>
</evidence>
<accession>A0A7W9TRG5</accession>
<evidence type="ECO:0000256" key="1">
    <source>
        <dbReference type="ARBA" id="ARBA00001946"/>
    </source>
</evidence>
<dbReference type="GO" id="GO:0003824">
    <property type="term" value="F:catalytic activity"/>
    <property type="evidence" value="ECO:0007669"/>
    <property type="project" value="InterPro"/>
</dbReference>
<dbReference type="EMBL" id="JACHIB010000012">
    <property type="protein sequence ID" value="MBB6084197.1"/>
    <property type="molecule type" value="Genomic_DNA"/>
</dbReference>
<comment type="cofactor">
    <cofactor evidence="1">
        <name>Mg(2+)</name>
        <dbReference type="ChEBI" id="CHEBI:18420"/>
    </cofactor>
</comment>
<dbReference type="PANTHER" id="PTHR42796:SF4">
    <property type="entry name" value="FUMARYLACETOACETATE HYDROLASE DOMAIN-CONTAINING PROTEIN 2A"/>
    <property type="match status" value="1"/>
</dbReference>
<comment type="caution">
    <text evidence="5">The sequence shown here is derived from an EMBL/GenBank/DDBJ whole genome shotgun (WGS) entry which is preliminary data.</text>
</comment>
<dbReference type="GO" id="GO:0044281">
    <property type="term" value="P:small molecule metabolic process"/>
    <property type="evidence" value="ECO:0007669"/>
    <property type="project" value="UniProtKB-ARBA"/>
</dbReference>
<protein>
    <submittedName>
        <fullName evidence="5">2-keto-4-pentenoate hydratase/2-oxohepta-3-ene-1,7-dioic acid hydratase in catechol pathway</fullName>
    </submittedName>
</protein>
<dbReference type="InterPro" id="IPR036663">
    <property type="entry name" value="Fumarylacetoacetase_C_sf"/>
</dbReference>
<dbReference type="SUPFAM" id="SSF56529">
    <property type="entry name" value="FAH"/>
    <property type="match status" value="1"/>
</dbReference>
<dbReference type="PANTHER" id="PTHR42796">
    <property type="entry name" value="FUMARYLACETOACETATE HYDROLASE DOMAIN-CONTAINING PROTEIN 2A-RELATED"/>
    <property type="match status" value="1"/>
</dbReference>
<sequence>MAIAASGAYALGTFSLAGSPGFPGLVMDGKVLALAGLQPLSRRLGTPLTGIESLLTMLDDWAGNALALSRLADHLAGCWTHGQGLPAEPVDVGRLRVHAPIERPRQFFCSGANYRKHVIDLIVDQRGDPATQGMSADECRAYAVRLMDERAERGAPYIFTKPWSAIAGPYDPIRIPGHVEQPDWELELAVVIGKPCYRVSRDEARDCIAGYTIVNDITNRARVHRQDLKALGTDWVMGKGLPGFSPMGPYLVPASQVPDPQDLRITLKLNGRVMQDESTADMIFTIPRLIEYLSSQVQLWPGDILITGSPAGNGTHFGRYLKPGDVLEGTIGGLGMQRNVCIASEAGMA</sequence>
<dbReference type="Pfam" id="PF01557">
    <property type="entry name" value="FAA_hydrolase"/>
    <property type="match status" value="1"/>
</dbReference>
<evidence type="ECO:0000313" key="6">
    <source>
        <dbReference type="Proteomes" id="UP000541136"/>
    </source>
</evidence>
<dbReference type="AlphaFoldDB" id="A0A7W9TRG5"/>
<name>A0A7W9TRG5_CASDE</name>
<organism evidence="5 6">
    <name type="scientific">Castellaniella defragrans</name>
    <name type="common">Alcaligenes defragrans</name>
    <dbReference type="NCBI Taxonomy" id="75697"/>
    <lineage>
        <taxon>Bacteria</taxon>
        <taxon>Pseudomonadati</taxon>
        <taxon>Pseudomonadota</taxon>
        <taxon>Betaproteobacteria</taxon>
        <taxon>Burkholderiales</taxon>
        <taxon>Alcaligenaceae</taxon>
        <taxon>Castellaniella</taxon>
    </lineage>
</organism>
<dbReference type="RefSeq" id="WP_151024096.1">
    <property type="nucleotide sequence ID" value="NZ_JACHIB010000012.1"/>
</dbReference>
<dbReference type="Proteomes" id="UP000541136">
    <property type="component" value="Unassembled WGS sequence"/>
</dbReference>
<dbReference type="InterPro" id="IPR011234">
    <property type="entry name" value="Fumarylacetoacetase-like_C"/>
</dbReference>
<evidence type="ECO:0000313" key="5">
    <source>
        <dbReference type="EMBL" id="MBB6084197.1"/>
    </source>
</evidence>
<proteinExistence type="inferred from homology"/>
<feature type="domain" description="Fumarylacetoacetase-like C-terminal" evidence="4">
    <location>
        <begin position="107"/>
        <end position="339"/>
    </location>
</feature>
<dbReference type="InterPro" id="IPR051121">
    <property type="entry name" value="FAH"/>
</dbReference>
<dbReference type="GO" id="GO:0046872">
    <property type="term" value="F:metal ion binding"/>
    <property type="evidence" value="ECO:0007669"/>
    <property type="project" value="UniProtKB-KW"/>
</dbReference>
<dbReference type="Gene3D" id="3.90.850.10">
    <property type="entry name" value="Fumarylacetoacetase-like, C-terminal domain"/>
    <property type="match status" value="1"/>
</dbReference>
<evidence type="ECO:0000256" key="3">
    <source>
        <dbReference type="ARBA" id="ARBA00022723"/>
    </source>
</evidence>
<reference evidence="5 6" key="1">
    <citation type="submission" date="2020-08" db="EMBL/GenBank/DDBJ databases">
        <title>Genomic Encyclopedia of Type Strains, Phase IV (KMG-IV): sequencing the most valuable type-strain genomes for metagenomic binning, comparative biology and taxonomic classification.</title>
        <authorList>
            <person name="Goeker M."/>
        </authorList>
    </citation>
    <scope>NUCLEOTIDE SEQUENCE [LARGE SCALE GENOMIC DNA]</scope>
    <source>
        <strain evidence="5 6">DSM 12141</strain>
    </source>
</reference>